<evidence type="ECO:0000313" key="6">
    <source>
        <dbReference type="EMBL" id="GGF10047.1"/>
    </source>
</evidence>
<evidence type="ECO:0000256" key="1">
    <source>
        <dbReference type="ARBA" id="ARBA00004418"/>
    </source>
</evidence>
<dbReference type="Proteomes" id="UP000646365">
    <property type="component" value="Unassembled WGS sequence"/>
</dbReference>
<dbReference type="Pfam" id="PF00496">
    <property type="entry name" value="SBP_bac_5"/>
    <property type="match status" value="1"/>
</dbReference>
<evidence type="ECO:0000313" key="7">
    <source>
        <dbReference type="Proteomes" id="UP000646365"/>
    </source>
</evidence>
<comment type="subcellular location">
    <subcellularLocation>
        <location evidence="1">Periplasm</location>
    </subcellularLocation>
</comment>
<dbReference type="Gene3D" id="3.90.76.10">
    <property type="entry name" value="Dipeptide-binding Protein, Domain 1"/>
    <property type="match status" value="1"/>
</dbReference>
<dbReference type="PIRSF" id="PIRSF002741">
    <property type="entry name" value="MppA"/>
    <property type="match status" value="1"/>
</dbReference>
<accession>A0A8J2YR74</accession>
<dbReference type="CDD" id="cd08502">
    <property type="entry name" value="PBP2_NikA_DppA_OppA_like_16"/>
    <property type="match status" value="1"/>
</dbReference>
<keyword evidence="3 4" id="KW-0732">Signal</keyword>
<name>A0A8J2YR74_9PROT</name>
<reference evidence="6" key="1">
    <citation type="journal article" date="2014" name="Int. J. Syst. Evol. Microbiol.">
        <title>Complete genome sequence of Corynebacterium casei LMG S-19264T (=DSM 44701T), isolated from a smear-ripened cheese.</title>
        <authorList>
            <consortium name="US DOE Joint Genome Institute (JGI-PGF)"/>
            <person name="Walter F."/>
            <person name="Albersmeier A."/>
            <person name="Kalinowski J."/>
            <person name="Ruckert C."/>
        </authorList>
    </citation>
    <scope>NUCLEOTIDE SEQUENCE</scope>
    <source>
        <strain evidence="6">CGMCC 1.15725</strain>
    </source>
</reference>
<evidence type="ECO:0000256" key="2">
    <source>
        <dbReference type="ARBA" id="ARBA00005695"/>
    </source>
</evidence>
<dbReference type="SUPFAM" id="SSF53850">
    <property type="entry name" value="Periplasmic binding protein-like II"/>
    <property type="match status" value="1"/>
</dbReference>
<sequence>MLSFKSGFTALAVGGALLLGQVLGQAPAQAQTKSAIDIATIGEPGPLDPVTVTSDLVSIITQHVFETLYAFDGKWEAAPLLASALPQISDGGKFYTIPLREGVKFHDGSTMTADDVVTSLNRWLKASPRGKLAAPAVDAVAAKDAKTVTIKLKQPFAPLLALLAMNNGAAAIMPKALAETTDTLKTYVGTGPYKIVEQKPDQYIRMARFDGYQSPPGAASGYAGARKAEIEELRFVPVPNATTRVDGMLAGQYQFADSLPTELAPKLKGAAGVEPIMVKPFGWALVIFNQKTGPMANPLVRQAAQAALTPEDMLLAAFGDPAFFEVEGSIYPKGTPFYDEASVKGYNQHDAKKAAALLKQAGYKGEPIKILTSPQYDFLYKMSLVAQQNLQEAGFTVDLQVLDWATLLSKRSDPGAWDAFFTYHTFVPEPTLITIMNPAYPGWWDTPEKKAALDAFNTDTDPAKRVSDWKAIQGLFYSQVPAVKIGEFYNLAARSKKLTGYTPVPWPFFWNVKVGG</sequence>
<organism evidence="6 7">
    <name type="scientific">Aliidongia dinghuensis</name>
    <dbReference type="NCBI Taxonomy" id="1867774"/>
    <lineage>
        <taxon>Bacteria</taxon>
        <taxon>Pseudomonadati</taxon>
        <taxon>Pseudomonadota</taxon>
        <taxon>Alphaproteobacteria</taxon>
        <taxon>Rhodospirillales</taxon>
        <taxon>Dongiaceae</taxon>
        <taxon>Aliidongia</taxon>
    </lineage>
</organism>
<dbReference type="RefSeq" id="WP_189044062.1">
    <property type="nucleotide sequence ID" value="NZ_BMJQ01000003.1"/>
</dbReference>
<feature type="signal peptide" evidence="4">
    <location>
        <begin position="1"/>
        <end position="30"/>
    </location>
</feature>
<reference evidence="6" key="2">
    <citation type="submission" date="2020-09" db="EMBL/GenBank/DDBJ databases">
        <authorList>
            <person name="Sun Q."/>
            <person name="Zhou Y."/>
        </authorList>
    </citation>
    <scope>NUCLEOTIDE SEQUENCE</scope>
    <source>
        <strain evidence="6">CGMCC 1.15725</strain>
    </source>
</reference>
<dbReference type="Gene3D" id="3.40.190.10">
    <property type="entry name" value="Periplasmic binding protein-like II"/>
    <property type="match status" value="1"/>
</dbReference>
<dbReference type="GO" id="GO:0043190">
    <property type="term" value="C:ATP-binding cassette (ABC) transporter complex"/>
    <property type="evidence" value="ECO:0007669"/>
    <property type="project" value="InterPro"/>
</dbReference>
<dbReference type="GO" id="GO:0030288">
    <property type="term" value="C:outer membrane-bounded periplasmic space"/>
    <property type="evidence" value="ECO:0007669"/>
    <property type="project" value="UniProtKB-ARBA"/>
</dbReference>
<feature type="chain" id="PRO_5035146123" evidence="4">
    <location>
        <begin position="31"/>
        <end position="516"/>
    </location>
</feature>
<dbReference type="PANTHER" id="PTHR30290:SF38">
    <property type="entry name" value="D,D-DIPEPTIDE-BINDING PERIPLASMIC PROTEIN DDPA-RELATED"/>
    <property type="match status" value="1"/>
</dbReference>
<dbReference type="PANTHER" id="PTHR30290">
    <property type="entry name" value="PERIPLASMIC BINDING COMPONENT OF ABC TRANSPORTER"/>
    <property type="match status" value="1"/>
</dbReference>
<evidence type="ECO:0000256" key="4">
    <source>
        <dbReference type="SAM" id="SignalP"/>
    </source>
</evidence>
<proteinExistence type="inferred from homology"/>
<dbReference type="GO" id="GO:1904680">
    <property type="term" value="F:peptide transmembrane transporter activity"/>
    <property type="evidence" value="ECO:0007669"/>
    <property type="project" value="TreeGrafter"/>
</dbReference>
<dbReference type="InterPro" id="IPR030678">
    <property type="entry name" value="Peptide/Ni-bd"/>
</dbReference>
<dbReference type="EMBL" id="BMJQ01000003">
    <property type="protein sequence ID" value="GGF10047.1"/>
    <property type="molecule type" value="Genomic_DNA"/>
</dbReference>
<keyword evidence="7" id="KW-1185">Reference proteome</keyword>
<comment type="caution">
    <text evidence="6">The sequence shown here is derived from an EMBL/GenBank/DDBJ whole genome shotgun (WGS) entry which is preliminary data.</text>
</comment>
<dbReference type="AlphaFoldDB" id="A0A8J2YR74"/>
<gene>
    <name evidence="6" type="ORF">GCM10011611_14500</name>
</gene>
<dbReference type="InterPro" id="IPR039424">
    <property type="entry name" value="SBP_5"/>
</dbReference>
<dbReference type="GO" id="GO:0015833">
    <property type="term" value="P:peptide transport"/>
    <property type="evidence" value="ECO:0007669"/>
    <property type="project" value="TreeGrafter"/>
</dbReference>
<evidence type="ECO:0000256" key="3">
    <source>
        <dbReference type="ARBA" id="ARBA00022729"/>
    </source>
</evidence>
<dbReference type="InterPro" id="IPR000914">
    <property type="entry name" value="SBP_5_dom"/>
</dbReference>
<comment type="similarity">
    <text evidence="2">Belongs to the bacterial solute-binding protein 5 family.</text>
</comment>
<evidence type="ECO:0000259" key="5">
    <source>
        <dbReference type="Pfam" id="PF00496"/>
    </source>
</evidence>
<dbReference type="Gene3D" id="3.10.105.10">
    <property type="entry name" value="Dipeptide-binding Protein, Domain 3"/>
    <property type="match status" value="1"/>
</dbReference>
<protein>
    <submittedName>
        <fullName evidence="6">Peptide ABC transporter substrate-binding protein</fullName>
    </submittedName>
</protein>
<feature type="domain" description="Solute-binding protein family 5" evidence="5">
    <location>
        <begin position="78"/>
        <end position="427"/>
    </location>
</feature>